<dbReference type="InterPro" id="IPR000164">
    <property type="entry name" value="Histone_H3/CENP-A"/>
</dbReference>
<sequence length="236" mass="27063">MARNRGDSQSGMKGISTPSFMDGTFMTNISTPQIFNGGAAQNFNSRGNRDFRSFTTSAIKAPITHFAQTQKQSVGNLITNYYKNENQKQKIRMPKKKRAPADEGRKSHKFKPGTVALREIKYYQKATRLLIQKLPFQRLVREIMSKYDAQYRVQSQALLAIQESAECYLTGIYEDANLCALHANRVTLKLKDIQLAMRIRGDQYKDHATEGLGRRPTAHEQQNFREVQNVRSKRRV</sequence>
<keyword evidence="4" id="KW-0158">Chromosome</keyword>
<comment type="similarity">
    <text evidence="3">Belongs to the histone H3 family.</text>
</comment>
<evidence type="ECO:0000256" key="5">
    <source>
        <dbReference type="ARBA" id="ARBA00023125"/>
    </source>
</evidence>
<dbReference type="EMBL" id="CCKQ01019820">
    <property type="protein sequence ID" value="CDW91851.1"/>
    <property type="molecule type" value="Genomic_DNA"/>
</dbReference>
<dbReference type="GO" id="GO:0003677">
    <property type="term" value="F:DNA binding"/>
    <property type="evidence" value="ECO:0007669"/>
    <property type="project" value="UniProtKB-KW"/>
</dbReference>
<dbReference type="CDD" id="cd22911">
    <property type="entry name" value="HFD_H3"/>
    <property type="match status" value="1"/>
</dbReference>
<evidence type="ECO:0000259" key="9">
    <source>
        <dbReference type="Pfam" id="PF00125"/>
    </source>
</evidence>
<dbReference type="FunFam" id="1.10.20.10:FF:000085">
    <property type="entry name" value="Histone H3.2"/>
    <property type="match status" value="1"/>
</dbReference>
<feature type="region of interest" description="Disordered" evidence="8">
    <location>
        <begin position="207"/>
        <end position="236"/>
    </location>
</feature>
<proteinExistence type="inferred from homology"/>
<dbReference type="GO" id="GO:0000786">
    <property type="term" value="C:nucleosome"/>
    <property type="evidence" value="ECO:0007669"/>
    <property type="project" value="UniProtKB-KW"/>
</dbReference>
<dbReference type="Proteomes" id="UP000039865">
    <property type="component" value="Unassembled WGS sequence"/>
</dbReference>
<gene>
    <name evidence="10" type="primary">Contig17317.g18436</name>
    <name evidence="10" type="ORF">STYLEM_21012</name>
</gene>
<dbReference type="InParanoid" id="A0A078BCC3"/>
<feature type="compositionally biased region" description="Basic residues" evidence="8">
    <location>
        <begin position="89"/>
        <end position="98"/>
    </location>
</feature>
<dbReference type="PANTHER" id="PTHR11426">
    <property type="entry name" value="HISTONE H3"/>
    <property type="match status" value="1"/>
</dbReference>
<dbReference type="InterPro" id="IPR007125">
    <property type="entry name" value="H2A/H2B/H3"/>
</dbReference>
<dbReference type="GO" id="GO:0046982">
    <property type="term" value="F:protein heterodimerization activity"/>
    <property type="evidence" value="ECO:0007669"/>
    <property type="project" value="InterPro"/>
</dbReference>
<evidence type="ECO:0000256" key="7">
    <source>
        <dbReference type="ARBA" id="ARBA00023269"/>
    </source>
</evidence>
<evidence type="ECO:0000256" key="1">
    <source>
        <dbReference type="ARBA" id="ARBA00004123"/>
    </source>
</evidence>
<dbReference type="AlphaFoldDB" id="A0A078BCC3"/>
<feature type="region of interest" description="Disordered" evidence="8">
    <location>
        <begin position="86"/>
        <end position="108"/>
    </location>
</feature>
<dbReference type="GO" id="GO:0030527">
    <property type="term" value="F:structural constituent of chromatin"/>
    <property type="evidence" value="ECO:0007669"/>
    <property type="project" value="InterPro"/>
</dbReference>
<dbReference type="InterPro" id="IPR009072">
    <property type="entry name" value="Histone-fold"/>
</dbReference>
<dbReference type="SMART" id="SM00428">
    <property type="entry name" value="H3"/>
    <property type="match status" value="1"/>
</dbReference>
<dbReference type="OrthoDB" id="420022at2759"/>
<dbReference type="PRINTS" id="PR00622">
    <property type="entry name" value="HISTONEH3"/>
</dbReference>
<dbReference type="Pfam" id="PF00125">
    <property type="entry name" value="Histone"/>
    <property type="match status" value="1"/>
</dbReference>
<dbReference type="GO" id="GO:0005634">
    <property type="term" value="C:nucleus"/>
    <property type="evidence" value="ECO:0007669"/>
    <property type="project" value="UniProtKB-SubCell"/>
</dbReference>
<evidence type="ECO:0000313" key="10">
    <source>
        <dbReference type="EMBL" id="CDW91851.1"/>
    </source>
</evidence>
<keyword evidence="7" id="KW-0544">Nucleosome core</keyword>
<dbReference type="PROSITE" id="PS00959">
    <property type="entry name" value="HISTONE_H3_2"/>
    <property type="match status" value="1"/>
</dbReference>
<evidence type="ECO:0000256" key="2">
    <source>
        <dbReference type="ARBA" id="ARBA00004286"/>
    </source>
</evidence>
<dbReference type="Gene3D" id="1.10.20.10">
    <property type="entry name" value="Histone, subunit A"/>
    <property type="match status" value="1"/>
</dbReference>
<feature type="compositionally biased region" description="Polar residues" evidence="8">
    <location>
        <begin position="219"/>
        <end position="230"/>
    </location>
</feature>
<name>A0A078BCC3_STYLE</name>
<keyword evidence="5" id="KW-0238">DNA-binding</keyword>
<reference evidence="10 11" key="1">
    <citation type="submission" date="2014-06" db="EMBL/GenBank/DDBJ databases">
        <authorList>
            <person name="Swart Estienne"/>
        </authorList>
    </citation>
    <scope>NUCLEOTIDE SEQUENCE [LARGE SCALE GENOMIC DNA]</scope>
    <source>
        <strain evidence="10 11">130c</strain>
    </source>
</reference>
<comment type="subcellular location">
    <subcellularLocation>
        <location evidence="2">Chromosome</location>
    </subcellularLocation>
    <subcellularLocation>
        <location evidence="1">Nucleus</location>
    </subcellularLocation>
</comment>
<evidence type="ECO:0000256" key="3">
    <source>
        <dbReference type="ARBA" id="ARBA00010343"/>
    </source>
</evidence>
<keyword evidence="11" id="KW-1185">Reference proteome</keyword>
<evidence type="ECO:0000313" key="11">
    <source>
        <dbReference type="Proteomes" id="UP000039865"/>
    </source>
</evidence>
<feature type="domain" description="Core Histone H2A/H2B/H3" evidence="9">
    <location>
        <begin position="112"/>
        <end position="199"/>
    </location>
</feature>
<dbReference type="SUPFAM" id="SSF47113">
    <property type="entry name" value="Histone-fold"/>
    <property type="match status" value="1"/>
</dbReference>
<evidence type="ECO:0000256" key="6">
    <source>
        <dbReference type="ARBA" id="ARBA00023242"/>
    </source>
</evidence>
<organism evidence="10 11">
    <name type="scientific">Stylonychia lemnae</name>
    <name type="common">Ciliate</name>
    <dbReference type="NCBI Taxonomy" id="5949"/>
    <lineage>
        <taxon>Eukaryota</taxon>
        <taxon>Sar</taxon>
        <taxon>Alveolata</taxon>
        <taxon>Ciliophora</taxon>
        <taxon>Intramacronucleata</taxon>
        <taxon>Spirotrichea</taxon>
        <taxon>Stichotrichia</taxon>
        <taxon>Sporadotrichida</taxon>
        <taxon>Oxytrichidae</taxon>
        <taxon>Stylonychinae</taxon>
        <taxon>Stylonychia</taxon>
    </lineage>
</organism>
<evidence type="ECO:0000256" key="4">
    <source>
        <dbReference type="ARBA" id="ARBA00022454"/>
    </source>
</evidence>
<evidence type="ECO:0000256" key="8">
    <source>
        <dbReference type="SAM" id="MobiDB-lite"/>
    </source>
</evidence>
<keyword evidence="6" id="KW-0539">Nucleus</keyword>
<protein>
    <submittedName>
        <fullName evidence="10">Histone h3</fullName>
    </submittedName>
</protein>
<accession>A0A078BCC3</accession>